<feature type="transmembrane region" description="Helical" evidence="8">
    <location>
        <begin position="12"/>
        <end position="35"/>
    </location>
</feature>
<dbReference type="GO" id="GO:0016020">
    <property type="term" value="C:membrane"/>
    <property type="evidence" value="ECO:0007669"/>
    <property type="project" value="UniProtKB-SubCell"/>
</dbReference>
<feature type="transmembrane region" description="Helical" evidence="8">
    <location>
        <begin position="81"/>
        <end position="103"/>
    </location>
</feature>
<name>A0AA90PGX8_9BACI</name>
<evidence type="ECO:0000256" key="3">
    <source>
        <dbReference type="ARBA" id="ARBA00022448"/>
    </source>
</evidence>
<feature type="transmembrane region" description="Helical" evidence="8">
    <location>
        <begin position="269"/>
        <end position="293"/>
    </location>
</feature>
<accession>A0AA90PGX8</accession>
<reference evidence="9" key="1">
    <citation type="submission" date="2023-07" db="EMBL/GenBank/DDBJ databases">
        <title>Murine gut Bacillus species.</title>
        <authorList>
            <person name="Gutman E."/>
            <person name="Hashuel R."/>
            <person name="Litvak Y."/>
        </authorList>
    </citation>
    <scope>NUCLEOTIDE SEQUENCE</scope>
    <source>
        <strain evidence="9">RU293</strain>
    </source>
</reference>
<dbReference type="InterPro" id="IPR004761">
    <property type="entry name" value="Spore_GerAB"/>
</dbReference>
<feature type="transmembrane region" description="Helical" evidence="8">
    <location>
        <begin position="227"/>
        <end position="249"/>
    </location>
</feature>
<protein>
    <submittedName>
        <fullName evidence="9">Endospore germination permease</fullName>
    </submittedName>
</protein>
<evidence type="ECO:0000313" key="10">
    <source>
        <dbReference type="Proteomes" id="UP001178275"/>
    </source>
</evidence>
<keyword evidence="4" id="KW-0309">Germination</keyword>
<feature type="transmembrane region" description="Helical" evidence="8">
    <location>
        <begin position="41"/>
        <end position="61"/>
    </location>
</feature>
<comment type="similarity">
    <text evidence="2">Belongs to the amino acid-polyamine-organocation (APC) superfamily. Spore germination protein (SGP) (TC 2.A.3.9) family.</text>
</comment>
<evidence type="ECO:0000256" key="2">
    <source>
        <dbReference type="ARBA" id="ARBA00007998"/>
    </source>
</evidence>
<evidence type="ECO:0000256" key="8">
    <source>
        <dbReference type="SAM" id="Phobius"/>
    </source>
</evidence>
<evidence type="ECO:0000256" key="6">
    <source>
        <dbReference type="ARBA" id="ARBA00022989"/>
    </source>
</evidence>
<organism evidence="9 10">
    <name type="scientific">Peribacillus frigoritolerans</name>
    <dbReference type="NCBI Taxonomy" id="450367"/>
    <lineage>
        <taxon>Bacteria</taxon>
        <taxon>Bacillati</taxon>
        <taxon>Bacillota</taxon>
        <taxon>Bacilli</taxon>
        <taxon>Bacillales</taxon>
        <taxon>Bacillaceae</taxon>
        <taxon>Peribacillus</taxon>
    </lineage>
</organism>
<dbReference type="NCBIfam" id="TIGR00912">
    <property type="entry name" value="2A0309"/>
    <property type="match status" value="1"/>
</dbReference>
<dbReference type="PANTHER" id="PTHR34975">
    <property type="entry name" value="SPORE GERMINATION PROTEIN A2"/>
    <property type="match status" value="1"/>
</dbReference>
<evidence type="ECO:0000256" key="4">
    <source>
        <dbReference type="ARBA" id="ARBA00022544"/>
    </source>
</evidence>
<evidence type="ECO:0000256" key="1">
    <source>
        <dbReference type="ARBA" id="ARBA00004141"/>
    </source>
</evidence>
<feature type="transmembrane region" description="Helical" evidence="8">
    <location>
        <begin position="336"/>
        <end position="357"/>
    </location>
</feature>
<dbReference type="PANTHER" id="PTHR34975:SF2">
    <property type="entry name" value="SPORE GERMINATION PROTEIN A2"/>
    <property type="match status" value="1"/>
</dbReference>
<dbReference type="EMBL" id="JAUUTW010000025">
    <property type="protein sequence ID" value="MDP1453317.1"/>
    <property type="molecule type" value="Genomic_DNA"/>
</dbReference>
<keyword evidence="6 8" id="KW-1133">Transmembrane helix</keyword>
<evidence type="ECO:0000256" key="7">
    <source>
        <dbReference type="ARBA" id="ARBA00023136"/>
    </source>
</evidence>
<feature type="transmembrane region" description="Helical" evidence="8">
    <location>
        <begin position="145"/>
        <end position="165"/>
    </location>
</feature>
<keyword evidence="7 8" id="KW-0472">Membrane</keyword>
<comment type="subcellular location">
    <subcellularLocation>
        <location evidence="1">Membrane</location>
        <topology evidence="1">Multi-pass membrane protein</topology>
    </subcellularLocation>
</comment>
<feature type="transmembrane region" description="Helical" evidence="8">
    <location>
        <begin position="115"/>
        <end position="138"/>
    </location>
</feature>
<proteinExistence type="inferred from homology"/>
<feature type="transmembrane region" description="Helical" evidence="8">
    <location>
        <begin position="185"/>
        <end position="207"/>
    </location>
</feature>
<keyword evidence="3" id="KW-0813">Transport</keyword>
<dbReference type="RefSeq" id="WP_305161707.1">
    <property type="nucleotide sequence ID" value="NZ_JAUUTW010000025.1"/>
</dbReference>
<evidence type="ECO:0000256" key="5">
    <source>
        <dbReference type="ARBA" id="ARBA00022692"/>
    </source>
</evidence>
<dbReference type="Proteomes" id="UP001178275">
    <property type="component" value="Unassembled WGS sequence"/>
</dbReference>
<feature type="transmembrane region" description="Helical" evidence="8">
    <location>
        <begin position="305"/>
        <end position="324"/>
    </location>
</feature>
<keyword evidence="5 8" id="KW-0812">Transmembrane</keyword>
<comment type="caution">
    <text evidence="9">The sequence shown here is derived from an EMBL/GenBank/DDBJ whole genome shotgun (WGS) entry which is preliminary data.</text>
</comment>
<evidence type="ECO:0000313" key="9">
    <source>
        <dbReference type="EMBL" id="MDP1453317.1"/>
    </source>
</evidence>
<sequence>MLEIGKISSGEFLILVIIFMIGGSILNVPAFLVKIAKQDAWISYMITTLISLCFVFLYNKLASIYPSKTYVEVNEKILGKWVGKISALLFLFYILYLLSALLYEIGSFSTTQILVGTPIEMIMVLFLLTSIIGVRLGLEVISRTALIFFPWIVFMLFMLFLLLIPDIKLEHIQPIFEGMKPIIKGSYQTLALPYVQLVFFLMIMPYVNEKDEMKKNFYRGTLLGGMVLFLVIIFSILVLGTDITALQNYPSYRLGKRLSVGGFLERIEVIVAFIWILSVYFKLTICYYGLSLGLAQVLGLKNHKILHFPLAFLIFAFSIITHPNTVHSQNFTAKTWTPFSLTICFLLPVLLLVIGILKKKRSILKATKG</sequence>
<dbReference type="Pfam" id="PF03845">
    <property type="entry name" value="Spore_permease"/>
    <property type="match status" value="1"/>
</dbReference>
<dbReference type="Gene3D" id="1.20.1740.10">
    <property type="entry name" value="Amino acid/polyamine transporter I"/>
    <property type="match status" value="1"/>
</dbReference>
<dbReference type="AlphaFoldDB" id="A0AA90PGX8"/>
<dbReference type="GO" id="GO:0009847">
    <property type="term" value="P:spore germination"/>
    <property type="evidence" value="ECO:0007669"/>
    <property type="project" value="InterPro"/>
</dbReference>
<gene>
    <name evidence="9" type="ORF">Q8G36_20330</name>
</gene>